<proteinExistence type="predicted"/>
<name>A0A9K3Q654_9STRA</name>
<feature type="compositionally biased region" description="Polar residues" evidence="2">
    <location>
        <begin position="280"/>
        <end position="315"/>
    </location>
</feature>
<feature type="region of interest" description="Disordered" evidence="2">
    <location>
        <begin position="431"/>
        <end position="464"/>
    </location>
</feature>
<evidence type="ECO:0000313" key="3">
    <source>
        <dbReference type="EMBL" id="KAG7372041.1"/>
    </source>
</evidence>
<feature type="region of interest" description="Disordered" evidence="2">
    <location>
        <begin position="280"/>
        <end position="376"/>
    </location>
</feature>
<feature type="compositionally biased region" description="Low complexity" evidence="2">
    <location>
        <begin position="441"/>
        <end position="464"/>
    </location>
</feature>
<accession>A0A9K3Q654</accession>
<feature type="region of interest" description="Disordered" evidence="2">
    <location>
        <begin position="1"/>
        <end position="91"/>
    </location>
</feature>
<feature type="compositionally biased region" description="Basic and acidic residues" evidence="2">
    <location>
        <begin position="431"/>
        <end position="440"/>
    </location>
</feature>
<keyword evidence="1" id="KW-0175">Coiled coil</keyword>
<dbReference type="OrthoDB" id="56818at2759"/>
<gene>
    <name evidence="3" type="ORF">IV203_018184</name>
</gene>
<feature type="coiled-coil region" evidence="1">
    <location>
        <begin position="693"/>
        <end position="720"/>
    </location>
</feature>
<feature type="region of interest" description="Disordered" evidence="2">
    <location>
        <begin position="155"/>
        <end position="268"/>
    </location>
</feature>
<reference evidence="3" key="1">
    <citation type="journal article" date="2021" name="Sci. Rep.">
        <title>Diploid genomic architecture of Nitzschia inconspicua, an elite biomass production diatom.</title>
        <authorList>
            <person name="Oliver A."/>
            <person name="Podell S."/>
            <person name="Pinowska A."/>
            <person name="Traller J.C."/>
            <person name="Smith S.R."/>
            <person name="McClure R."/>
            <person name="Beliaev A."/>
            <person name="Bohutskyi P."/>
            <person name="Hill E.A."/>
            <person name="Rabines A."/>
            <person name="Zheng H."/>
            <person name="Allen L.Z."/>
            <person name="Kuo A."/>
            <person name="Grigoriev I.V."/>
            <person name="Allen A.E."/>
            <person name="Hazlebeck D."/>
            <person name="Allen E.E."/>
        </authorList>
    </citation>
    <scope>NUCLEOTIDE SEQUENCE</scope>
    <source>
        <strain evidence="3">Hildebrandi</strain>
    </source>
</reference>
<evidence type="ECO:0000256" key="2">
    <source>
        <dbReference type="SAM" id="MobiDB-lite"/>
    </source>
</evidence>
<feature type="compositionally biased region" description="Polar residues" evidence="2">
    <location>
        <begin position="33"/>
        <end position="69"/>
    </location>
</feature>
<dbReference type="AlphaFoldDB" id="A0A9K3Q654"/>
<feature type="compositionally biased region" description="Basic residues" evidence="2">
    <location>
        <begin position="335"/>
        <end position="350"/>
    </location>
</feature>
<feature type="compositionally biased region" description="Basic residues" evidence="2">
    <location>
        <begin position="247"/>
        <end position="258"/>
    </location>
</feature>
<sequence length="757" mass="82856">MNQPPGVPWGGGWPAGSGAPPPPPPPPLPPPRSSGQRSSQTQHQISNLNNMAGGRSTNTATARFHQQQAHYLGAPPPPPPPPPLPSRQSVYITGSQIPEYQSQLWQANGQPPSMLLQNTAVQTTLRPPPPPPSHLVHTAQSLANQRFDAVFMSAERAPEGVPPPHLRMSLKPSRHPLPPPQDPRSRTTTSPVHLQNIQTSADFAGIASSLSKPPPPPPLDPRGGGIASPPPLVPTPSSQMEIVPQQARKKRNRKKKKAQKEMAATTATLITMQETVTTAAGTAAKNESNGGTIPNSSGATLPTQQPSDDNSSKTTLMDDIFADAEEEEEESQPPPKKKRKKRSKAQRRIQKAALELAETETAEEKSQDGSSQEYVMASSELAQTVAVEDRAIVSGRTSTIDNPIQNDVKQPRIRLAKDEIERLQMEMELHKDKTELHASSEDVASSVASTNSSTGPGSNTSSLSVTALLRKGSRAQEAREKLEAARSKLRGALKDRERALRQSKFTKKMSLPPVSALSSPLFISNIATSGHKDKVYRTESSRDDTGRARLEEFLGKDTIRALHSHKMLPIENGDETSLAARKLRLQQELLALKMKLEKSQNKAMLSMDTDRNGVMDTEASEENEDAKQLAKEDQCAENVISKRAEGFTKEALERRKAEAQATMDISYWKHFVSKQEGILEKVIKQGSENDEALEKCQKERHEVNKKLLQTQEEIDQIDTRKRIVEDGISATMAALLTARQALYDARKQQETTSAVPK</sequence>
<organism evidence="3 4">
    <name type="scientific">Nitzschia inconspicua</name>
    <dbReference type="NCBI Taxonomy" id="303405"/>
    <lineage>
        <taxon>Eukaryota</taxon>
        <taxon>Sar</taxon>
        <taxon>Stramenopiles</taxon>
        <taxon>Ochrophyta</taxon>
        <taxon>Bacillariophyta</taxon>
        <taxon>Bacillariophyceae</taxon>
        <taxon>Bacillariophycidae</taxon>
        <taxon>Bacillariales</taxon>
        <taxon>Bacillariaceae</taxon>
        <taxon>Nitzschia</taxon>
    </lineage>
</organism>
<evidence type="ECO:0000256" key="1">
    <source>
        <dbReference type="SAM" id="Coils"/>
    </source>
</evidence>
<evidence type="ECO:0000313" key="4">
    <source>
        <dbReference type="Proteomes" id="UP000693970"/>
    </source>
</evidence>
<keyword evidence="4" id="KW-1185">Reference proteome</keyword>
<reference evidence="3" key="2">
    <citation type="submission" date="2021-04" db="EMBL/GenBank/DDBJ databases">
        <authorList>
            <person name="Podell S."/>
        </authorList>
    </citation>
    <scope>NUCLEOTIDE SEQUENCE</scope>
    <source>
        <strain evidence="3">Hildebrandi</strain>
    </source>
</reference>
<feature type="compositionally biased region" description="Pro residues" evidence="2">
    <location>
        <begin position="19"/>
        <end position="32"/>
    </location>
</feature>
<dbReference type="EMBL" id="JAGRRH010000003">
    <property type="protein sequence ID" value="KAG7372041.1"/>
    <property type="molecule type" value="Genomic_DNA"/>
</dbReference>
<dbReference type="Proteomes" id="UP000693970">
    <property type="component" value="Unassembled WGS sequence"/>
</dbReference>
<feature type="coiled-coil region" evidence="1">
    <location>
        <begin position="475"/>
        <end position="502"/>
    </location>
</feature>
<feature type="compositionally biased region" description="Polar residues" evidence="2">
    <location>
        <begin position="186"/>
        <end position="201"/>
    </location>
</feature>
<feature type="compositionally biased region" description="Pro residues" evidence="2">
    <location>
        <begin position="74"/>
        <end position="85"/>
    </location>
</feature>
<feature type="compositionally biased region" description="Acidic residues" evidence="2">
    <location>
        <begin position="320"/>
        <end position="331"/>
    </location>
</feature>
<comment type="caution">
    <text evidence="3">The sequence shown here is derived from an EMBL/GenBank/DDBJ whole genome shotgun (WGS) entry which is preliminary data.</text>
</comment>
<protein>
    <submittedName>
        <fullName evidence="3">Uncharacterized protein</fullName>
    </submittedName>
</protein>